<dbReference type="EMBL" id="DSPX01000198">
    <property type="protein sequence ID" value="HGG02761.1"/>
    <property type="molecule type" value="Genomic_DNA"/>
</dbReference>
<dbReference type="InterPro" id="IPR000871">
    <property type="entry name" value="Beta-lactam_class-A"/>
</dbReference>
<keyword evidence="2" id="KW-0812">Transmembrane</keyword>
<evidence type="ECO:0000256" key="1">
    <source>
        <dbReference type="SAM" id="MobiDB-lite"/>
    </source>
</evidence>
<feature type="region of interest" description="Disordered" evidence="1">
    <location>
        <begin position="1"/>
        <end position="38"/>
    </location>
</feature>
<accession>A0A7C3ZPD8</accession>
<name>A0A7C3ZPD8_9CYAN</name>
<dbReference type="AlphaFoldDB" id="A0A7C3ZPD8"/>
<dbReference type="PANTHER" id="PTHR35333:SF4">
    <property type="entry name" value="SLR0121 PROTEIN"/>
    <property type="match status" value="1"/>
</dbReference>
<evidence type="ECO:0000256" key="2">
    <source>
        <dbReference type="SAM" id="Phobius"/>
    </source>
</evidence>
<comment type="caution">
    <text evidence="4">The sequence shown here is derived from an EMBL/GenBank/DDBJ whole genome shotgun (WGS) entry which is preliminary data.</text>
</comment>
<feature type="transmembrane region" description="Helical" evidence="2">
    <location>
        <begin position="49"/>
        <end position="71"/>
    </location>
</feature>
<dbReference type="Pfam" id="PF13354">
    <property type="entry name" value="Beta-lactamase2"/>
    <property type="match status" value="1"/>
</dbReference>
<proteinExistence type="predicted"/>
<dbReference type="GO" id="GO:0046677">
    <property type="term" value="P:response to antibiotic"/>
    <property type="evidence" value="ECO:0007669"/>
    <property type="project" value="InterPro"/>
</dbReference>
<gene>
    <name evidence="4" type="ORF">ENR15_19500</name>
</gene>
<keyword evidence="4" id="KW-0378">Hydrolase</keyword>
<dbReference type="InterPro" id="IPR045155">
    <property type="entry name" value="Beta-lactam_cat"/>
</dbReference>
<evidence type="ECO:0000313" key="4">
    <source>
        <dbReference type="EMBL" id="HGG02761.1"/>
    </source>
</evidence>
<organism evidence="4">
    <name type="scientific">Planktothricoides sp. SpSt-374</name>
    <dbReference type="NCBI Taxonomy" id="2282167"/>
    <lineage>
        <taxon>Bacteria</taxon>
        <taxon>Bacillati</taxon>
        <taxon>Cyanobacteriota</taxon>
        <taxon>Cyanophyceae</taxon>
        <taxon>Oscillatoriophycideae</taxon>
        <taxon>Oscillatoriales</taxon>
        <taxon>Oscillatoriaceae</taxon>
        <taxon>Planktothricoides</taxon>
    </lineage>
</organism>
<dbReference type="GO" id="GO:0030655">
    <property type="term" value="P:beta-lactam antibiotic catabolic process"/>
    <property type="evidence" value="ECO:0007669"/>
    <property type="project" value="InterPro"/>
</dbReference>
<dbReference type="InterPro" id="IPR012338">
    <property type="entry name" value="Beta-lactam/transpept-like"/>
</dbReference>
<protein>
    <submittedName>
        <fullName evidence="4">Serine hydrolase</fullName>
    </submittedName>
</protein>
<dbReference type="GO" id="GO:0008800">
    <property type="term" value="F:beta-lactamase activity"/>
    <property type="evidence" value="ECO:0007669"/>
    <property type="project" value="InterPro"/>
</dbReference>
<keyword evidence="2" id="KW-1133">Transmembrane helix</keyword>
<dbReference type="Gene3D" id="3.40.710.10">
    <property type="entry name" value="DD-peptidase/beta-lactamase superfamily"/>
    <property type="match status" value="1"/>
</dbReference>
<keyword evidence="2" id="KW-0472">Membrane</keyword>
<feature type="compositionally biased region" description="Polar residues" evidence="1">
    <location>
        <begin position="14"/>
        <end position="29"/>
    </location>
</feature>
<feature type="domain" description="Beta-lactamase class A catalytic" evidence="3">
    <location>
        <begin position="132"/>
        <end position="341"/>
    </location>
</feature>
<dbReference type="PANTHER" id="PTHR35333">
    <property type="entry name" value="BETA-LACTAMASE"/>
    <property type="match status" value="1"/>
</dbReference>
<dbReference type="SUPFAM" id="SSF56601">
    <property type="entry name" value="beta-lactamase/transpeptidase-like"/>
    <property type="match status" value="1"/>
</dbReference>
<reference evidence="4" key="1">
    <citation type="journal article" date="2020" name="mSystems">
        <title>Genome- and Community-Level Interaction Insights into Carbon Utilization and Element Cycling Functions of Hydrothermarchaeota in Hydrothermal Sediment.</title>
        <authorList>
            <person name="Zhou Z."/>
            <person name="Liu Y."/>
            <person name="Xu W."/>
            <person name="Pan J."/>
            <person name="Luo Z.H."/>
            <person name="Li M."/>
        </authorList>
    </citation>
    <scope>NUCLEOTIDE SEQUENCE [LARGE SCALE GENOMIC DNA]</scope>
    <source>
        <strain evidence="4">SpSt-374</strain>
    </source>
</reference>
<sequence length="376" mass="39996">MSDRNESRGAEPLASTSDRASTAQTVSSKPRQRLKSAGRTSRAVSPILYAARLAILGVGLGAIVGTMLSVWNPAKYKGEPISPSATSEAEMQPAAGLPKSPTPGGLALGQELTELKALLQTLTTKSPELIPGLFIMDIDNNNYVDLNGGSSFSAASTIKLPILIAFFQDVDAGKIRLDEMLTMEATQVAEGSGEMQYQPPGTKWTALDTVTKMIVISDNTATNMIIDRLGGAEALNHRFQSWGLTSTVIRNPLADLEGTNTTSPRDLVQVMAMVNQGDLVSLRSRDLAFSIMRDTRNNSLLPQGLGEGAVIAHKTGDIGSAIGDAGMVDIKSGKRYLVATIVQRPHNDANAEELIRQISGTTYRFFNGNAAPVAPK</sequence>
<evidence type="ECO:0000259" key="3">
    <source>
        <dbReference type="Pfam" id="PF13354"/>
    </source>
</evidence>